<gene>
    <name evidence="2" type="ORF">LMF89_18635</name>
</gene>
<dbReference type="PANTHER" id="PTHR43630">
    <property type="entry name" value="POLY-BETA-1,6-N-ACETYL-D-GLUCOSAMINE SYNTHASE"/>
    <property type="match status" value="1"/>
</dbReference>
<accession>A0ABS8HXX0</accession>
<dbReference type="Gene3D" id="3.90.550.10">
    <property type="entry name" value="Spore Coat Polysaccharide Biosynthesis Protein SpsA, Chain A"/>
    <property type="match status" value="1"/>
</dbReference>
<dbReference type="InterPro" id="IPR001173">
    <property type="entry name" value="Glyco_trans_2-like"/>
</dbReference>
<dbReference type="EC" id="2.4.-.-" evidence="2"/>
<dbReference type="SUPFAM" id="SSF48452">
    <property type="entry name" value="TPR-like"/>
    <property type="match status" value="1"/>
</dbReference>
<keyword evidence="2" id="KW-0328">Glycosyltransferase</keyword>
<keyword evidence="3" id="KW-1185">Reference proteome</keyword>
<comment type="caution">
    <text evidence="2">The sequence shown here is derived from an EMBL/GenBank/DDBJ whole genome shotgun (WGS) entry which is preliminary data.</text>
</comment>
<dbReference type="Gene3D" id="1.25.40.10">
    <property type="entry name" value="Tetratricopeptide repeat domain"/>
    <property type="match status" value="1"/>
</dbReference>
<dbReference type="EMBL" id="JAJHJB010000031">
    <property type="protein sequence ID" value="MCC5467354.1"/>
    <property type="molecule type" value="Genomic_DNA"/>
</dbReference>
<dbReference type="RefSeq" id="WP_229536363.1">
    <property type="nucleotide sequence ID" value="NZ_JAJHJB010000031.1"/>
</dbReference>
<evidence type="ECO:0000313" key="3">
    <source>
        <dbReference type="Proteomes" id="UP001165492"/>
    </source>
</evidence>
<dbReference type="Proteomes" id="UP001165492">
    <property type="component" value="Unassembled WGS sequence"/>
</dbReference>
<protein>
    <submittedName>
        <fullName evidence="2">Glycosyltransferase</fullName>
        <ecNumber evidence="2">2.4.-.-</ecNumber>
    </submittedName>
</protein>
<dbReference type="PANTHER" id="PTHR43630:SF2">
    <property type="entry name" value="GLYCOSYLTRANSFERASE"/>
    <property type="match status" value="1"/>
</dbReference>
<sequence>MTLQRISLAMIVRNEETRLAHCLESVKDAVDEIVIVDTGSSDTTVHIAKKYTTKVYSYQWNDDFAAARNYAIEQTTGDWVLSLDADEQLSIDSRALRLLVNQPEYTAFCLPLCALKSCNEFREYDRFMVLRLFRRNYRFTNPVHEYVSIVDPMTVGYTCHPVIWHTAISPSERRARRGRNICLLKTAIALNNTDPYLHYYLGTEWLGVSRNDLAIADFQVALRQFSTTQAVFRTPAVRHLISCYKQSAKHDEAIRLCLEESAHYPEYCDLFFDGAVLFELQGEYALAMKWFQEAIRLGPPPLAFFHTDGTDSYLAYYHLGYCSEKIGLIKEAEIYYEQALATSQNYYYPLYPLVVLKLTQQPAVEVLRFLREQDYLAVSEVAVKMAELFWTAGFPDIGVQCLEHKVAPDALVLETLFTCQLYSGEIARAQQLILQMHDLGIEPSTAVAVDEIVGLMILSRFEEARQQMWRLWQKPDSRNEFRAVFCLYKKLCHNAAIPLANPQATATLLAVSNRCLQVRTKDFSQQHRFAAVIAAIKDILTNEAESLALFIDNLSVKEQGVKQSLDYTFSTLRGLYR</sequence>
<dbReference type="Pfam" id="PF00535">
    <property type="entry name" value="Glycos_transf_2"/>
    <property type="match status" value="1"/>
</dbReference>
<dbReference type="InterPro" id="IPR029044">
    <property type="entry name" value="Nucleotide-diphossugar_trans"/>
</dbReference>
<evidence type="ECO:0000313" key="2">
    <source>
        <dbReference type="EMBL" id="MCC5467354.1"/>
    </source>
</evidence>
<organism evidence="2 3">
    <name type="scientific">Pelosinus baikalensis</name>
    <dbReference type="NCBI Taxonomy" id="2892015"/>
    <lineage>
        <taxon>Bacteria</taxon>
        <taxon>Bacillati</taxon>
        <taxon>Bacillota</taxon>
        <taxon>Negativicutes</taxon>
        <taxon>Selenomonadales</taxon>
        <taxon>Sporomusaceae</taxon>
        <taxon>Pelosinus</taxon>
    </lineage>
</organism>
<feature type="domain" description="Glycosyltransferase 2-like" evidence="1">
    <location>
        <begin position="7"/>
        <end position="92"/>
    </location>
</feature>
<dbReference type="CDD" id="cd02511">
    <property type="entry name" value="Beta4Glucosyltransferase"/>
    <property type="match status" value="1"/>
</dbReference>
<keyword evidence="2" id="KW-0808">Transferase</keyword>
<proteinExistence type="predicted"/>
<dbReference type="InterPro" id="IPR019734">
    <property type="entry name" value="TPR_rpt"/>
</dbReference>
<evidence type="ECO:0000259" key="1">
    <source>
        <dbReference type="Pfam" id="PF00535"/>
    </source>
</evidence>
<dbReference type="InterPro" id="IPR011990">
    <property type="entry name" value="TPR-like_helical_dom_sf"/>
</dbReference>
<name>A0ABS8HXX0_9FIRM</name>
<reference evidence="2" key="1">
    <citation type="submission" date="2021-11" db="EMBL/GenBank/DDBJ databases">
        <title>Description of a new species Pelosinus isolated from the bottom sediments of Lake Baikal.</title>
        <authorList>
            <person name="Zakharyuk A."/>
        </authorList>
    </citation>
    <scope>NUCLEOTIDE SEQUENCE</scope>
    <source>
        <strain evidence="2">Bkl1</strain>
    </source>
</reference>
<dbReference type="SMART" id="SM00028">
    <property type="entry name" value="TPR"/>
    <property type="match status" value="4"/>
</dbReference>
<dbReference type="Pfam" id="PF13181">
    <property type="entry name" value="TPR_8"/>
    <property type="match status" value="1"/>
</dbReference>
<dbReference type="SUPFAM" id="SSF53448">
    <property type="entry name" value="Nucleotide-diphospho-sugar transferases"/>
    <property type="match status" value="1"/>
</dbReference>
<dbReference type="GO" id="GO:0016757">
    <property type="term" value="F:glycosyltransferase activity"/>
    <property type="evidence" value="ECO:0007669"/>
    <property type="project" value="UniProtKB-KW"/>
</dbReference>